<dbReference type="OrthoDB" id="437086at2759"/>
<evidence type="ECO:0000256" key="1">
    <source>
        <dbReference type="SAM" id="MobiDB-lite"/>
    </source>
</evidence>
<dbReference type="Proteomes" id="UP000649617">
    <property type="component" value="Unassembled WGS sequence"/>
</dbReference>
<name>A0A812J118_SYMPI</name>
<dbReference type="AlphaFoldDB" id="A0A812J118"/>
<reference evidence="2" key="1">
    <citation type="submission" date="2021-02" db="EMBL/GenBank/DDBJ databases">
        <authorList>
            <person name="Dougan E. K."/>
            <person name="Rhodes N."/>
            <person name="Thang M."/>
            <person name="Chan C."/>
        </authorList>
    </citation>
    <scope>NUCLEOTIDE SEQUENCE</scope>
</reference>
<organism evidence="2 3">
    <name type="scientific">Symbiodinium pilosum</name>
    <name type="common">Dinoflagellate</name>
    <dbReference type="NCBI Taxonomy" id="2952"/>
    <lineage>
        <taxon>Eukaryota</taxon>
        <taxon>Sar</taxon>
        <taxon>Alveolata</taxon>
        <taxon>Dinophyceae</taxon>
        <taxon>Suessiales</taxon>
        <taxon>Symbiodiniaceae</taxon>
        <taxon>Symbiodinium</taxon>
    </lineage>
</organism>
<feature type="region of interest" description="Disordered" evidence="1">
    <location>
        <begin position="42"/>
        <end position="64"/>
    </location>
</feature>
<sequence>MESSGLKPHARRCHELTSRAPLGYGDARRITARSAWAEPLETLSGLPNSPSVPQGPGRPATSAGSANLRSWLLRRSRCLQRQELRNNPETSPTLPQACNVDLDQDFAIHQPFRWIPIQVRDLEDNYFQGVYVNSLSLRFQLGPGISWKRLDVDKSKCFCEAPVSCCSMESNIVLCKGLVRSQSQSRTYSGVIAQLPPDMCPSSAMTFTVLCREPGSELSLAAIVVTREGMIVGDLPPGHCVDLSGIRFATRGGFPLTDGIQLFSCRVGTQRFGMLQGRTSTKFFHVLEDRAIASIPPDFTPTQRIAFAAPGSRSKSFHLLHLEPSPAGGDLRWSDAVFHRDELEISGVIFEMLGDVQCLPSALVSNWSEARRQIVLMDFHKLLLSRYGSLNVAWEEAFDVADYGYVDFAQFSQGCRRVKYSGNVCRLWSMLDCQNEGTVSFEALLGRSMPRPATSRY</sequence>
<evidence type="ECO:0000313" key="3">
    <source>
        <dbReference type="Proteomes" id="UP000649617"/>
    </source>
</evidence>
<proteinExistence type="predicted"/>
<accession>A0A812J118</accession>
<protein>
    <submittedName>
        <fullName evidence="2">YIR007W protein</fullName>
    </submittedName>
</protein>
<gene>
    <name evidence="2" type="primary">YIR007W</name>
    <name evidence="2" type="ORF">SPIL2461_LOCUS1380</name>
</gene>
<evidence type="ECO:0000313" key="2">
    <source>
        <dbReference type="EMBL" id="CAE7188646.1"/>
    </source>
</evidence>
<dbReference type="EMBL" id="CAJNIZ010001336">
    <property type="protein sequence ID" value="CAE7188646.1"/>
    <property type="molecule type" value="Genomic_DNA"/>
</dbReference>
<keyword evidence="3" id="KW-1185">Reference proteome</keyword>
<comment type="caution">
    <text evidence="2">The sequence shown here is derived from an EMBL/GenBank/DDBJ whole genome shotgun (WGS) entry which is preliminary data.</text>
</comment>